<proteinExistence type="predicted"/>
<accession>A0A1U7H1Z6</accession>
<evidence type="ECO:0000313" key="1">
    <source>
        <dbReference type="EMBL" id="OKH15003.1"/>
    </source>
</evidence>
<name>A0A1U7H1Z6_9CYAN</name>
<reference evidence="1 2" key="1">
    <citation type="submission" date="2016-11" db="EMBL/GenBank/DDBJ databases">
        <title>Draft Genome Sequences of Nine Cyanobacterial Strains from Diverse Habitats.</title>
        <authorList>
            <person name="Zhu T."/>
            <person name="Hou S."/>
            <person name="Lu X."/>
            <person name="Hess W.R."/>
        </authorList>
    </citation>
    <scope>NUCLEOTIDE SEQUENCE [LARGE SCALE GENOMIC DNA]</scope>
    <source>
        <strain evidence="1 2">NIES-592</strain>
    </source>
</reference>
<dbReference type="EMBL" id="MRCA01000003">
    <property type="protein sequence ID" value="OKH15003.1"/>
    <property type="molecule type" value="Genomic_DNA"/>
</dbReference>
<evidence type="ECO:0000313" key="2">
    <source>
        <dbReference type="Proteomes" id="UP000186391"/>
    </source>
</evidence>
<dbReference type="RefSeq" id="WP_073555550.1">
    <property type="nucleotide sequence ID" value="NZ_MRCA01000003.1"/>
</dbReference>
<comment type="caution">
    <text evidence="1">The sequence shown here is derived from an EMBL/GenBank/DDBJ whole genome shotgun (WGS) entry which is preliminary data.</text>
</comment>
<dbReference type="Proteomes" id="UP000186391">
    <property type="component" value="Unassembled WGS sequence"/>
</dbReference>
<sequence length="502" mass="56319">MTQVRIFNPEPNRGLSEANFRKICKNGFGDGNNAYAHSMAWFNGHLYVGTTRANLCLIRSSMPHVKIDMWPVECPHKVYTPEFERNWARAEIWRYNPVIKHWERVFQAPMTLAKEGDEFSRDLGYRGMAVFQGKSDPEPALYVSTWSRSRSNGPLIMRTEDGKNFEVVSKPGLVGLPVTSLRLLIPFKGRLFTAPTSATGGNANTSGVAQVYESSDPAKGEWRAASDRGFGDPENRTIFELRGFGDYLYAGTVNNNGFQIWRTKAEGEPPYHWTNVITNGAGRGSLNQIAASMMVFKDALYVGTGIQNGGYDHLNKIGPAGAEIIRIHHDGSWDLLMGDIRDGRYPLSGLSAGFNNLCNGYVWRMGVHDGWLYAGTMEWSDIMCYISLEGRPDKTVRMLQQVGLEEIVKYQGGFEVWRTFDGENWLPVTRQGFGNVYNYGVRNFISNSYGLFIGTANPFGPRVAVRQEGKWTYVDNPNGGLEILQGTLDWDSQLQTQEKPPL</sequence>
<protein>
    <submittedName>
        <fullName evidence="1">Uncharacterized protein</fullName>
    </submittedName>
</protein>
<organism evidence="1 2">
    <name type="scientific">Fischerella major NIES-592</name>
    <dbReference type="NCBI Taxonomy" id="210994"/>
    <lineage>
        <taxon>Bacteria</taxon>
        <taxon>Bacillati</taxon>
        <taxon>Cyanobacteriota</taxon>
        <taxon>Cyanophyceae</taxon>
        <taxon>Nostocales</taxon>
        <taxon>Hapalosiphonaceae</taxon>
        <taxon>Fischerella</taxon>
    </lineage>
</organism>
<dbReference type="OrthoDB" id="1746166at2"/>
<keyword evidence="2" id="KW-1185">Reference proteome</keyword>
<gene>
    <name evidence="1" type="ORF">NIES592_09020</name>
</gene>
<dbReference type="AlphaFoldDB" id="A0A1U7H1Z6"/>